<dbReference type="InterPro" id="IPR050259">
    <property type="entry name" value="SDR"/>
</dbReference>
<dbReference type="FunFam" id="3.40.50.720:FF:000173">
    <property type="entry name" value="3-oxoacyl-[acyl-carrier protein] reductase"/>
    <property type="match status" value="1"/>
</dbReference>
<dbReference type="SUPFAM" id="SSF51735">
    <property type="entry name" value="NAD(P)-binding Rossmann-fold domains"/>
    <property type="match status" value="1"/>
</dbReference>
<evidence type="ECO:0000259" key="3">
    <source>
        <dbReference type="SMART" id="SM00822"/>
    </source>
</evidence>
<dbReference type="InterPro" id="IPR036291">
    <property type="entry name" value="NAD(P)-bd_dom_sf"/>
</dbReference>
<gene>
    <name evidence="4" type="primary">fabG</name>
    <name evidence="4" type="ORF">P857_29</name>
</gene>
<keyword evidence="5" id="KW-1185">Reference proteome</keyword>
<dbReference type="STRING" id="1401685.P857_29"/>
<dbReference type="PANTHER" id="PTHR42879">
    <property type="entry name" value="3-OXOACYL-(ACYL-CARRIER-PROTEIN) REDUCTASE"/>
    <property type="match status" value="1"/>
</dbReference>
<dbReference type="Gene3D" id="3.40.50.720">
    <property type="entry name" value="NAD(P)-binding Rossmann-like Domain"/>
    <property type="match status" value="1"/>
</dbReference>
<protein>
    <submittedName>
        <fullName evidence="4">3-oxoacyl-(Acyl-carrier-protein) reductase</fullName>
    </submittedName>
</protein>
<dbReference type="NCBIfam" id="NF009466">
    <property type="entry name" value="PRK12826.1-2"/>
    <property type="match status" value="1"/>
</dbReference>
<evidence type="ECO:0000256" key="1">
    <source>
        <dbReference type="ARBA" id="ARBA00006484"/>
    </source>
</evidence>
<organism evidence="4 5">
    <name type="scientific">Candidatus Xenolissoclinum pacificiensis L6</name>
    <dbReference type="NCBI Taxonomy" id="1401685"/>
    <lineage>
        <taxon>Bacteria</taxon>
        <taxon>Pseudomonadati</taxon>
        <taxon>Pseudomonadota</taxon>
        <taxon>Alphaproteobacteria</taxon>
        <taxon>Rickettsiales</taxon>
        <taxon>Anaplasmataceae</taxon>
        <taxon>Candidatus Xenolissoclinum</taxon>
    </lineage>
</organism>
<proteinExistence type="inferred from homology"/>
<dbReference type="InterPro" id="IPR002347">
    <property type="entry name" value="SDR_fam"/>
</dbReference>
<dbReference type="PATRIC" id="fig|1401685.3.peg.404"/>
<dbReference type="PRINTS" id="PR00081">
    <property type="entry name" value="GDHRDH"/>
</dbReference>
<dbReference type="Pfam" id="PF13561">
    <property type="entry name" value="adh_short_C2"/>
    <property type="match status" value="1"/>
</dbReference>
<dbReference type="GO" id="GO:0032787">
    <property type="term" value="P:monocarboxylic acid metabolic process"/>
    <property type="evidence" value="ECO:0007669"/>
    <property type="project" value="UniProtKB-ARBA"/>
</dbReference>
<comment type="similarity">
    <text evidence="1">Belongs to the short-chain dehydrogenases/reductases (SDR) family.</text>
</comment>
<reference evidence="4 5" key="1">
    <citation type="journal article" date="2013" name="PLoS ONE">
        <title>Bacterial endosymbiosis in a chordate host: long-term co-evolution and conservation of secondary metabolism.</title>
        <authorList>
            <person name="Kwan J.C."/>
            <person name="Schmidt E.W."/>
        </authorList>
    </citation>
    <scope>NUCLEOTIDE SEQUENCE [LARGE SCALE GENOMIC DNA]</scope>
    <source>
        <strain evidence="5">L6</strain>
    </source>
</reference>
<sequence length="248" mass="26704">MLSARKVLITGASRGIGKAIADNLYEQGATLVLSATSEETLHQVRDEYKDNRRVHTIPCDLSNVDQRKSLVSKASEMMSGINGLVCNAGITMDKLVIRMSDEAWERVISVNLSAAFTLNREAVKAFLQNKGQDFSSIVNISSVVAFMGNPGQVNYSASKAGIVGMTKSLAVEVASKNITVNAVAPGFIQTDMTDKIPSAYREKIMESIPMKRYGTPDEVASVVSFLIGGQSRYITGTTVHVNGGLLTH</sequence>
<name>W2V1P9_9RICK</name>
<dbReference type="GO" id="GO:0016491">
    <property type="term" value="F:oxidoreductase activity"/>
    <property type="evidence" value="ECO:0007669"/>
    <property type="project" value="UniProtKB-KW"/>
</dbReference>
<accession>W2V1P9</accession>
<dbReference type="Proteomes" id="UP000018951">
    <property type="component" value="Unassembled WGS sequence"/>
</dbReference>
<comment type="caution">
    <text evidence="4">The sequence shown here is derived from an EMBL/GenBank/DDBJ whole genome shotgun (WGS) entry which is preliminary data.</text>
</comment>
<dbReference type="InterPro" id="IPR020904">
    <property type="entry name" value="Sc_DH/Rdtase_CS"/>
</dbReference>
<dbReference type="PRINTS" id="PR00080">
    <property type="entry name" value="SDRFAMILY"/>
</dbReference>
<evidence type="ECO:0000256" key="2">
    <source>
        <dbReference type="ARBA" id="ARBA00023002"/>
    </source>
</evidence>
<feature type="domain" description="Ketoreductase" evidence="3">
    <location>
        <begin position="5"/>
        <end position="181"/>
    </location>
</feature>
<dbReference type="PROSITE" id="PS00061">
    <property type="entry name" value="ADH_SHORT"/>
    <property type="match status" value="1"/>
</dbReference>
<evidence type="ECO:0000313" key="5">
    <source>
        <dbReference type="Proteomes" id="UP000018951"/>
    </source>
</evidence>
<keyword evidence="2" id="KW-0560">Oxidoreductase</keyword>
<dbReference type="AlphaFoldDB" id="W2V1P9"/>
<evidence type="ECO:0000313" key="4">
    <source>
        <dbReference type="EMBL" id="ETO91582.1"/>
    </source>
</evidence>
<dbReference type="InterPro" id="IPR057326">
    <property type="entry name" value="KR_dom"/>
</dbReference>
<dbReference type="EMBL" id="AXCJ01000002">
    <property type="protein sequence ID" value="ETO91582.1"/>
    <property type="molecule type" value="Genomic_DNA"/>
</dbReference>
<dbReference type="SMART" id="SM00822">
    <property type="entry name" value="PKS_KR"/>
    <property type="match status" value="1"/>
</dbReference>
<dbReference type="PANTHER" id="PTHR42879:SF2">
    <property type="entry name" value="3-OXOACYL-[ACYL-CARRIER-PROTEIN] REDUCTASE FABG"/>
    <property type="match status" value="1"/>
</dbReference>